<reference evidence="1" key="1">
    <citation type="submission" date="2016-10" db="EMBL/GenBank/DDBJ databases">
        <title>Sequence of Gallionella enrichment culture.</title>
        <authorList>
            <person name="Poehlein A."/>
            <person name="Muehling M."/>
            <person name="Daniel R."/>
        </authorList>
    </citation>
    <scope>NUCLEOTIDE SEQUENCE</scope>
</reference>
<dbReference type="AlphaFoldDB" id="A0A1J5PKY3"/>
<comment type="caution">
    <text evidence="1">The sequence shown here is derived from an EMBL/GenBank/DDBJ whole genome shotgun (WGS) entry which is preliminary data.</text>
</comment>
<dbReference type="AntiFam" id="ANF00142">
    <property type="entry name" value="Shadow ORF (opposite yadG)"/>
</dbReference>
<sequence length="304" mass="33772">MRGHKQRALVPLEELLQPDQAFEVEVVARLVQKHGVGAHQENARQRHAHLPAARQRADVAVHHLLAEAQARKHLARPALQRIAVEFLEARLALHLLGLQVALLGMDVLQIGLDLAVPRSRLLGLLGQFEQFDLHHVQLLGVLLLAALQRGVLLLRLPKVAFGLVRLSTGLFGDELFGLHLPLQVVDFLLPRQHAGLLGVRRIETHALARHCVAFWGEQQVLRRQRGAQRECLLQGRGDEHSRKPVGQQAVQPGIAAAHSIAQRTAPCGNRQDLHVWRRLHACGKKRQLGRRRIGGETGGHVELA</sequence>
<gene>
    <name evidence="1" type="ORF">GALL_461690</name>
</gene>
<name>A0A1J5PKY3_9ZZZZ</name>
<protein>
    <submittedName>
        <fullName evidence="1">Uncharacterized protein</fullName>
    </submittedName>
</protein>
<accession>A0A1J5PKY3</accession>
<organism evidence="1">
    <name type="scientific">mine drainage metagenome</name>
    <dbReference type="NCBI Taxonomy" id="410659"/>
    <lineage>
        <taxon>unclassified sequences</taxon>
        <taxon>metagenomes</taxon>
        <taxon>ecological metagenomes</taxon>
    </lineage>
</organism>
<proteinExistence type="predicted"/>
<dbReference type="EMBL" id="MLJW01003369">
    <property type="protein sequence ID" value="OIQ72209.1"/>
    <property type="molecule type" value="Genomic_DNA"/>
</dbReference>
<evidence type="ECO:0000313" key="1">
    <source>
        <dbReference type="EMBL" id="OIQ72209.1"/>
    </source>
</evidence>